<name>A0A242NB29_CABSO</name>
<gene>
    <name evidence="2" type="ORF">PAMC26510_01310</name>
</gene>
<dbReference type="EMBL" id="NBTY01000003">
    <property type="protein sequence ID" value="OTP80871.1"/>
    <property type="molecule type" value="Genomic_DNA"/>
</dbReference>
<evidence type="ECO:0000259" key="1">
    <source>
        <dbReference type="Pfam" id="PF19077"/>
    </source>
</evidence>
<dbReference type="Pfam" id="PF19077">
    <property type="entry name" value="Big_13"/>
    <property type="match status" value="1"/>
</dbReference>
<proteinExistence type="predicted"/>
<evidence type="ECO:0000313" key="2">
    <source>
        <dbReference type="EMBL" id="OTP80871.1"/>
    </source>
</evidence>
<accession>A0A242NB29</accession>
<evidence type="ECO:0000313" key="3">
    <source>
        <dbReference type="Proteomes" id="UP000194546"/>
    </source>
</evidence>
<dbReference type="AlphaFoldDB" id="A0A242NB29"/>
<dbReference type="Gene3D" id="2.60.40.10">
    <property type="entry name" value="Immunoglobulins"/>
    <property type="match status" value="2"/>
</dbReference>
<sequence>MVATKTNTNWTVPSVLFNGAHELTLMATDAAGNNSAQASINFTVAAGPAAPAYLGLIDHSVSNYAEADIAQVTHDAHPSLVLSATVGDTLNLFDNGQLVGTMVVTQANTKWDLPTLSNGVHNLSITETNASGTSVPLFLQMTVDATAAPAVQSLVSAAHAVGQDVTAVSNDASVGLHDKFVASAGHQNVDLNVDPNSYFKQSSAHIEGGSKGLHTMHLEGSHQVLDLTSLTGQTAAAKISGVQAFDLGGHGNTLHLSLVDVLNLGQADLFQHDGNKQLMVNGSSADTVDVSHVKLAGVADAPWVEHGTASVGGVAYNVYQNSAAHADLLIQQGVHAVVH</sequence>
<feature type="domain" description="Bacterial Ig-like" evidence="1">
    <location>
        <begin position="70"/>
        <end position="144"/>
    </location>
</feature>
<comment type="caution">
    <text evidence="2">The sequence shown here is derived from an EMBL/GenBank/DDBJ whole genome shotgun (WGS) entry which is preliminary data.</text>
</comment>
<dbReference type="InterPro" id="IPR044016">
    <property type="entry name" value="Big_13"/>
</dbReference>
<dbReference type="Proteomes" id="UP000194546">
    <property type="component" value="Unassembled WGS sequence"/>
</dbReference>
<dbReference type="InterPro" id="IPR013783">
    <property type="entry name" value="Ig-like_fold"/>
</dbReference>
<organism evidence="2 3">
    <name type="scientific">Caballeronia sordidicola</name>
    <name type="common">Burkholderia sordidicola</name>
    <dbReference type="NCBI Taxonomy" id="196367"/>
    <lineage>
        <taxon>Bacteria</taxon>
        <taxon>Pseudomonadati</taxon>
        <taxon>Pseudomonadota</taxon>
        <taxon>Betaproteobacteria</taxon>
        <taxon>Burkholderiales</taxon>
        <taxon>Burkholderiaceae</taxon>
        <taxon>Caballeronia</taxon>
    </lineage>
</organism>
<protein>
    <submittedName>
        <fullName evidence="2">T1SS secreted agglutinin RTX</fullName>
    </submittedName>
</protein>
<reference evidence="2 3" key="1">
    <citation type="submission" date="2017-03" db="EMBL/GenBank/DDBJ databases">
        <title>Genome analysis of strain PAMC 26510.</title>
        <authorList>
            <person name="Oh H.-M."/>
            <person name="Yang J.-A."/>
        </authorList>
    </citation>
    <scope>NUCLEOTIDE SEQUENCE [LARGE SCALE GENOMIC DNA]</scope>
    <source>
        <strain evidence="2 3">PAMC 26510</strain>
    </source>
</reference>